<reference evidence="9" key="1">
    <citation type="submission" date="2015-02" db="EMBL/GenBank/DDBJ databases">
        <title>Genome Assembly of Bacillaceae bacterium MTCC 8252.</title>
        <authorList>
            <person name="Verma A."/>
            <person name="Khatri I."/>
            <person name="Mual P."/>
            <person name="Subramanian S."/>
            <person name="Krishnamurthi S."/>
        </authorList>
    </citation>
    <scope>NUCLEOTIDE SEQUENCE [LARGE SCALE GENOMIC DNA]</scope>
    <source>
        <strain evidence="9">MTCC 8252</strain>
    </source>
</reference>
<dbReference type="Proteomes" id="UP000031563">
    <property type="component" value="Unassembled WGS sequence"/>
</dbReference>
<feature type="transmembrane region" description="Helical" evidence="8">
    <location>
        <begin position="174"/>
        <end position="196"/>
    </location>
</feature>
<comment type="caution">
    <text evidence="9">The sequence shown here is derived from an EMBL/GenBank/DDBJ whole genome shotgun (WGS) entry which is preliminary data.</text>
</comment>
<feature type="transmembrane region" description="Helical" evidence="8">
    <location>
        <begin position="336"/>
        <end position="353"/>
    </location>
</feature>
<name>A0A0F5HUB9_BACTR</name>
<evidence type="ECO:0000256" key="3">
    <source>
        <dbReference type="ARBA" id="ARBA00022448"/>
    </source>
</evidence>
<feature type="transmembrane region" description="Helical" evidence="8">
    <location>
        <begin position="20"/>
        <end position="41"/>
    </location>
</feature>
<dbReference type="STRING" id="1221996.QY95_02917"/>
<organism evidence="9 10">
    <name type="scientific">Bacillus thermotolerans</name>
    <name type="common">Quasibacillus thermotolerans</name>
    <dbReference type="NCBI Taxonomy" id="1221996"/>
    <lineage>
        <taxon>Bacteria</taxon>
        <taxon>Bacillati</taxon>
        <taxon>Bacillota</taxon>
        <taxon>Bacilli</taxon>
        <taxon>Bacillales</taxon>
        <taxon>Bacillaceae</taxon>
        <taxon>Bacillus</taxon>
    </lineage>
</organism>
<evidence type="ECO:0000313" key="10">
    <source>
        <dbReference type="Proteomes" id="UP000031563"/>
    </source>
</evidence>
<evidence type="ECO:0000256" key="8">
    <source>
        <dbReference type="SAM" id="Phobius"/>
    </source>
</evidence>
<dbReference type="PANTHER" id="PTHR30472:SF67">
    <property type="entry name" value="PERMEASE OF ABC TRANSPORTER-RELATED"/>
    <property type="match status" value="1"/>
</dbReference>
<keyword evidence="5 8" id="KW-0812">Transmembrane</keyword>
<evidence type="ECO:0000313" key="9">
    <source>
        <dbReference type="EMBL" id="KKB36843.1"/>
    </source>
</evidence>
<gene>
    <name evidence="9" type="ORF">QY95_02917</name>
</gene>
<evidence type="ECO:0000256" key="2">
    <source>
        <dbReference type="ARBA" id="ARBA00007935"/>
    </source>
</evidence>
<dbReference type="PANTHER" id="PTHR30472">
    <property type="entry name" value="FERRIC ENTEROBACTIN TRANSPORT SYSTEM PERMEASE PROTEIN"/>
    <property type="match status" value="1"/>
</dbReference>
<dbReference type="EMBL" id="JWIR02000058">
    <property type="protein sequence ID" value="KKB36843.1"/>
    <property type="molecule type" value="Genomic_DNA"/>
</dbReference>
<dbReference type="GO" id="GO:0033214">
    <property type="term" value="P:siderophore-iron import into cell"/>
    <property type="evidence" value="ECO:0007669"/>
    <property type="project" value="TreeGrafter"/>
</dbReference>
<feature type="transmembrane region" description="Helical" evidence="8">
    <location>
        <begin position="309"/>
        <end position="329"/>
    </location>
</feature>
<dbReference type="OrthoDB" id="9811721at2"/>
<sequence>MDKQLAVEKENITVRKKVSLYAAAVLLLAVLAVSMTLSIMIGPVPIHPVTVWEIALFKTFPLEAFITPDWSVAEENIVWNLRFPRVLLAIIAGAGLAVIGTAIQALVRNSLADPYILGVSSGASVGATLVILFGAFSIFGPYALVAAAFLGSLLSMILVFFLAQVGGKISTVRLLLAGIAVSMILSAVTSFIVISAPQEEGIKTAMFWMMGSLSGAKWTFIPIPAAVTLIGFLFLWSQYRSLNILLMGEEAAVTLGIRLEHFRKLLIVVTALLTGVLVSVCGSIGFVGLMVPHIVRLVMGSDHRTVLPISALVGAIFLVWADICARTVISPEEMPIGIVTALCGGPFFLWLLRRSAYSFGGER</sequence>
<dbReference type="Pfam" id="PF01032">
    <property type="entry name" value="FecCD"/>
    <property type="match status" value="1"/>
</dbReference>
<dbReference type="InterPro" id="IPR037294">
    <property type="entry name" value="ABC_BtuC-like"/>
</dbReference>
<comment type="similarity">
    <text evidence="2">Belongs to the binding-protein-dependent transport system permease family. FecCD subfamily.</text>
</comment>
<evidence type="ECO:0000256" key="4">
    <source>
        <dbReference type="ARBA" id="ARBA00022475"/>
    </source>
</evidence>
<protein>
    <submittedName>
        <fullName evidence="9">Vitamin B12 ABC transporter, permease component BtuC</fullName>
    </submittedName>
</protein>
<dbReference type="CDD" id="cd06550">
    <property type="entry name" value="TM_ABC_iron-siderophores_like"/>
    <property type="match status" value="1"/>
</dbReference>
<comment type="subcellular location">
    <subcellularLocation>
        <location evidence="1">Cell membrane</location>
        <topology evidence="1">Multi-pass membrane protein</topology>
    </subcellularLocation>
</comment>
<dbReference type="InterPro" id="IPR000522">
    <property type="entry name" value="ABC_transptr_permease_BtuC"/>
</dbReference>
<proteinExistence type="inferred from homology"/>
<feature type="transmembrane region" description="Helical" evidence="8">
    <location>
        <begin position="142"/>
        <end position="162"/>
    </location>
</feature>
<evidence type="ECO:0000256" key="6">
    <source>
        <dbReference type="ARBA" id="ARBA00022989"/>
    </source>
</evidence>
<dbReference type="Gene3D" id="1.10.3470.10">
    <property type="entry name" value="ABC transporter involved in vitamin B12 uptake, BtuC"/>
    <property type="match status" value="1"/>
</dbReference>
<evidence type="ECO:0000256" key="7">
    <source>
        <dbReference type="ARBA" id="ARBA00023136"/>
    </source>
</evidence>
<keyword evidence="10" id="KW-1185">Reference proteome</keyword>
<feature type="transmembrane region" description="Helical" evidence="8">
    <location>
        <begin position="265"/>
        <end position="289"/>
    </location>
</feature>
<feature type="transmembrane region" description="Helical" evidence="8">
    <location>
        <begin position="86"/>
        <end position="107"/>
    </location>
</feature>
<evidence type="ECO:0000256" key="5">
    <source>
        <dbReference type="ARBA" id="ARBA00022692"/>
    </source>
</evidence>
<feature type="transmembrane region" description="Helical" evidence="8">
    <location>
        <begin position="114"/>
        <end position="136"/>
    </location>
</feature>
<dbReference type="AlphaFoldDB" id="A0A0F5HUB9"/>
<dbReference type="GO" id="GO:0005886">
    <property type="term" value="C:plasma membrane"/>
    <property type="evidence" value="ECO:0007669"/>
    <property type="project" value="UniProtKB-SubCell"/>
</dbReference>
<keyword evidence="6 8" id="KW-1133">Transmembrane helix</keyword>
<dbReference type="GO" id="GO:0022857">
    <property type="term" value="F:transmembrane transporter activity"/>
    <property type="evidence" value="ECO:0007669"/>
    <property type="project" value="InterPro"/>
</dbReference>
<evidence type="ECO:0000256" key="1">
    <source>
        <dbReference type="ARBA" id="ARBA00004651"/>
    </source>
</evidence>
<dbReference type="FunFam" id="1.10.3470.10:FF:000001">
    <property type="entry name" value="Vitamin B12 ABC transporter permease BtuC"/>
    <property type="match status" value="1"/>
</dbReference>
<accession>A0A0F5HUB9</accession>
<dbReference type="SUPFAM" id="SSF81345">
    <property type="entry name" value="ABC transporter involved in vitamin B12 uptake, BtuC"/>
    <property type="match status" value="1"/>
</dbReference>
<keyword evidence="7 8" id="KW-0472">Membrane</keyword>
<keyword evidence="4" id="KW-1003">Cell membrane</keyword>
<keyword evidence="3" id="KW-0813">Transport</keyword>
<feature type="transmembrane region" description="Helical" evidence="8">
    <location>
        <begin position="216"/>
        <end position="236"/>
    </location>
</feature>